<dbReference type="CDD" id="cd02440">
    <property type="entry name" value="AdoMet_MTases"/>
    <property type="match status" value="1"/>
</dbReference>
<sequence length="248" mass="28242">MNAETLKMNKNSWNEAAPRFFGRNPLPEYGPLAPREDELNLFGDVAQAKVLEIGCGSGHSLLYLHQKKAGELWGVDLSSVQIETARSVLKDIQPEARLFESPMELDPGLPHGYFDIVFSIFAIGWTTDLEKTLSNVHRYLKQGGIFLFSWEHPLYNRIKAAEGRCTVVKSYLEEGPYVHEAWREPAIMQQYKLSTYINTLIQTGFQIEKIIEDVCTDEAILHQHVNGWYSLEKAKLVPTTMIIKCRKG</sequence>
<evidence type="ECO:0000313" key="3">
    <source>
        <dbReference type="Proteomes" id="UP000596248"/>
    </source>
</evidence>
<dbReference type="Gene3D" id="3.40.50.150">
    <property type="entry name" value="Vaccinia Virus protein VP39"/>
    <property type="match status" value="1"/>
</dbReference>
<keyword evidence="2" id="KW-0808">Transferase</keyword>
<dbReference type="InterPro" id="IPR013216">
    <property type="entry name" value="Methyltransf_11"/>
</dbReference>
<proteinExistence type="predicted"/>
<dbReference type="RefSeq" id="WP_203355386.1">
    <property type="nucleotide sequence ID" value="NZ_CP069127.1"/>
</dbReference>
<dbReference type="PANTHER" id="PTHR43861:SF1">
    <property type="entry name" value="TRANS-ACONITATE 2-METHYLTRANSFERASE"/>
    <property type="match status" value="1"/>
</dbReference>
<accession>A0ABX7FQ63</accession>
<dbReference type="InterPro" id="IPR029063">
    <property type="entry name" value="SAM-dependent_MTases_sf"/>
</dbReference>
<evidence type="ECO:0000259" key="1">
    <source>
        <dbReference type="Pfam" id="PF08241"/>
    </source>
</evidence>
<protein>
    <submittedName>
        <fullName evidence="2">Methyltransferase domain-containing protein</fullName>
    </submittedName>
</protein>
<dbReference type="SUPFAM" id="SSF53335">
    <property type="entry name" value="S-adenosyl-L-methionine-dependent methyltransferases"/>
    <property type="match status" value="1"/>
</dbReference>
<dbReference type="PANTHER" id="PTHR43861">
    <property type="entry name" value="TRANS-ACONITATE 2-METHYLTRANSFERASE-RELATED"/>
    <property type="match status" value="1"/>
</dbReference>
<name>A0ABX7FQ63_BRECH</name>
<dbReference type="GO" id="GO:0008168">
    <property type="term" value="F:methyltransferase activity"/>
    <property type="evidence" value="ECO:0007669"/>
    <property type="project" value="UniProtKB-KW"/>
</dbReference>
<dbReference type="GO" id="GO:0032259">
    <property type="term" value="P:methylation"/>
    <property type="evidence" value="ECO:0007669"/>
    <property type="project" value="UniProtKB-KW"/>
</dbReference>
<keyword evidence="3" id="KW-1185">Reference proteome</keyword>
<gene>
    <name evidence="2" type="ORF">JNE38_04200</name>
</gene>
<evidence type="ECO:0000313" key="2">
    <source>
        <dbReference type="EMBL" id="QRG68383.1"/>
    </source>
</evidence>
<keyword evidence="2" id="KW-0489">Methyltransferase</keyword>
<feature type="domain" description="Methyltransferase type 11" evidence="1">
    <location>
        <begin position="51"/>
        <end position="148"/>
    </location>
</feature>
<dbReference type="EMBL" id="CP069127">
    <property type="protein sequence ID" value="QRG68383.1"/>
    <property type="molecule type" value="Genomic_DNA"/>
</dbReference>
<reference evidence="2 3" key="1">
    <citation type="submission" date="2021-01" db="EMBL/GenBank/DDBJ databases">
        <title>Identification of strong promoters based on the transcriptome of Brevibacillus choshinensis.</title>
        <authorList>
            <person name="Yao D."/>
            <person name="Zhang K."/>
            <person name="Wu J."/>
        </authorList>
    </citation>
    <scope>NUCLEOTIDE SEQUENCE [LARGE SCALE GENOMIC DNA]</scope>
    <source>
        <strain evidence="2 3">HPD31-SP3</strain>
    </source>
</reference>
<dbReference type="Pfam" id="PF08241">
    <property type="entry name" value="Methyltransf_11"/>
    <property type="match status" value="1"/>
</dbReference>
<organism evidence="2 3">
    <name type="scientific">Brevibacillus choshinensis</name>
    <dbReference type="NCBI Taxonomy" id="54911"/>
    <lineage>
        <taxon>Bacteria</taxon>
        <taxon>Bacillati</taxon>
        <taxon>Bacillota</taxon>
        <taxon>Bacilli</taxon>
        <taxon>Bacillales</taxon>
        <taxon>Paenibacillaceae</taxon>
        <taxon>Brevibacillus</taxon>
    </lineage>
</organism>
<dbReference type="Proteomes" id="UP000596248">
    <property type="component" value="Chromosome"/>
</dbReference>